<keyword evidence="3" id="KW-1185">Reference proteome</keyword>
<protein>
    <recommendedName>
        <fullName evidence="4">3D domain-containing protein</fullName>
    </recommendedName>
</protein>
<evidence type="ECO:0000256" key="1">
    <source>
        <dbReference type="SAM" id="SignalP"/>
    </source>
</evidence>
<evidence type="ECO:0000313" key="3">
    <source>
        <dbReference type="Proteomes" id="UP000322791"/>
    </source>
</evidence>
<dbReference type="AlphaFoldDB" id="A0A5D6UZU3"/>
<evidence type="ECO:0000313" key="2">
    <source>
        <dbReference type="EMBL" id="TYZ08926.1"/>
    </source>
</evidence>
<comment type="caution">
    <text evidence="2">The sequence shown here is derived from an EMBL/GenBank/DDBJ whole genome shotgun (WGS) entry which is preliminary data.</text>
</comment>
<organism evidence="2 3">
    <name type="scientific">Hymenobacter lutimineralis</name>
    <dbReference type="NCBI Taxonomy" id="2606448"/>
    <lineage>
        <taxon>Bacteria</taxon>
        <taxon>Pseudomonadati</taxon>
        <taxon>Bacteroidota</taxon>
        <taxon>Cytophagia</taxon>
        <taxon>Cytophagales</taxon>
        <taxon>Hymenobacteraceae</taxon>
        <taxon>Hymenobacter</taxon>
    </lineage>
</organism>
<dbReference type="Proteomes" id="UP000322791">
    <property type="component" value="Unassembled WGS sequence"/>
</dbReference>
<keyword evidence="1" id="KW-0732">Signal</keyword>
<proteinExistence type="predicted"/>
<dbReference type="RefSeq" id="WP_149071251.1">
    <property type="nucleotide sequence ID" value="NZ_VTHL01000011.1"/>
</dbReference>
<dbReference type="EMBL" id="VTHL01000011">
    <property type="protein sequence ID" value="TYZ08926.1"/>
    <property type="molecule type" value="Genomic_DNA"/>
</dbReference>
<evidence type="ECO:0008006" key="4">
    <source>
        <dbReference type="Google" id="ProtNLM"/>
    </source>
</evidence>
<dbReference type="CDD" id="cd22784">
    <property type="entry name" value="DPBB_MltA_YuiC-like"/>
    <property type="match status" value="1"/>
</dbReference>
<gene>
    <name evidence="2" type="ORF">FY528_11980</name>
</gene>
<accession>A0A5D6UZU3</accession>
<sequence length="183" mass="20470">MSIALFLLNLIFAPQTALLPAATPSPAVFTVVAPPILEARPISVQSNKLSNLPSRLPHYTVTATVYTPSVDQTDDEPFITADNSRIPRNHSSKTRWVALSRDLLQRWGGPLDYGDAVRISGLSPELDGVYTVHDTMNRRHRHCIDVLMNEREIEGRMDDIDFGRWEKVKITKVTSSSSEWSEG</sequence>
<reference evidence="2 3" key="1">
    <citation type="submission" date="2019-08" db="EMBL/GenBank/DDBJ databases">
        <authorList>
            <person name="Seo M.-J."/>
        </authorList>
    </citation>
    <scope>NUCLEOTIDE SEQUENCE [LARGE SCALE GENOMIC DNA]</scope>
    <source>
        <strain evidence="2 3">KIGAM108</strain>
    </source>
</reference>
<feature type="signal peptide" evidence="1">
    <location>
        <begin position="1"/>
        <end position="17"/>
    </location>
</feature>
<feature type="chain" id="PRO_5022930084" description="3D domain-containing protein" evidence="1">
    <location>
        <begin position="18"/>
        <end position="183"/>
    </location>
</feature>
<name>A0A5D6UZU3_9BACT</name>